<name>A0AAX1NCX7_9BACT</name>
<dbReference type="Proteomes" id="UP000678679">
    <property type="component" value="Chromosome 2"/>
</dbReference>
<accession>A0AAX1NCX7</accession>
<feature type="domain" description="NADP-dependent oxidoreductase" evidence="1">
    <location>
        <begin position="7"/>
        <end position="299"/>
    </location>
</feature>
<dbReference type="Gene3D" id="3.20.20.100">
    <property type="entry name" value="NADP-dependent oxidoreductase domain"/>
    <property type="match status" value="1"/>
</dbReference>
<proteinExistence type="predicted"/>
<gene>
    <name evidence="2" type="ORF">KMW28_23140</name>
</gene>
<organism evidence="2 3">
    <name type="scientific">Flammeovirga yaeyamensis</name>
    <dbReference type="NCBI Taxonomy" id="367791"/>
    <lineage>
        <taxon>Bacteria</taxon>
        <taxon>Pseudomonadati</taxon>
        <taxon>Bacteroidota</taxon>
        <taxon>Cytophagia</taxon>
        <taxon>Cytophagales</taxon>
        <taxon>Flammeovirgaceae</taxon>
        <taxon>Flammeovirga</taxon>
    </lineage>
</organism>
<dbReference type="EMBL" id="CP076133">
    <property type="protein sequence ID" value="QWG05320.1"/>
    <property type="molecule type" value="Genomic_DNA"/>
</dbReference>
<protein>
    <submittedName>
        <fullName evidence="2">Aldo/keto reductase</fullName>
    </submittedName>
</protein>
<dbReference type="RefSeq" id="WP_169662018.1">
    <property type="nucleotide sequence ID" value="NZ_CP076133.1"/>
</dbReference>
<dbReference type="InterPro" id="IPR036812">
    <property type="entry name" value="NAD(P)_OxRdtase_dom_sf"/>
</dbReference>
<evidence type="ECO:0000313" key="3">
    <source>
        <dbReference type="Proteomes" id="UP000678679"/>
    </source>
</evidence>
<keyword evidence="3" id="KW-1185">Reference proteome</keyword>
<reference evidence="2 3" key="1">
    <citation type="submission" date="2021-05" db="EMBL/GenBank/DDBJ databases">
        <title>Comparative genomic studies on the polysaccharide-degrading batcterial strains of the Flammeovirga genus.</title>
        <authorList>
            <person name="Zewei F."/>
            <person name="Zheng Z."/>
            <person name="Yu L."/>
            <person name="Ruyue G."/>
            <person name="Yanhong M."/>
            <person name="Yuanyuan C."/>
            <person name="Jingyan G."/>
            <person name="Wenjun H."/>
        </authorList>
    </citation>
    <scope>NUCLEOTIDE SEQUENCE [LARGE SCALE GENOMIC DNA]</scope>
    <source>
        <strain evidence="2 3">NBRC:100898</strain>
    </source>
</reference>
<dbReference type="InterPro" id="IPR023210">
    <property type="entry name" value="NADP_OxRdtase_dom"/>
</dbReference>
<sequence length="316" mass="36173">MKKINFIGLGTAAIGRPQYINVRQENTKEVSLAEFKNNGYHVLEEAYKNGVRYFDTAPGYGLAEQLVMEWLYSKGYNDVEIASKWGYTYTANFDPNAISHEVKDHSLNKLKEQWKYTQKLLPALSTYQIHSATFESGVLENTEVFDYLGKLKQEKGLKIGLTSSGSNQKQIIESALEIERNGSQLFDAFQVTYNILDQSILELKEKLGSKRIIVKEALANGRVFPNEHFPEYQKLYQELTKLAAKYNVGIDAIALRFVIDTLTPFKVLSGASEKKHIKENLLAESFQLEKEELDRLKSFSSTPEEYWGERKQLAWN</sequence>
<dbReference type="AlphaFoldDB" id="A0AAX1NCX7"/>
<dbReference type="InterPro" id="IPR053135">
    <property type="entry name" value="AKR2_Oxidoreductase"/>
</dbReference>
<evidence type="ECO:0000259" key="1">
    <source>
        <dbReference type="Pfam" id="PF00248"/>
    </source>
</evidence>
<dbReference type="KEGG" id="fya:KMW28_23140"/>
<dbReference type="Pfam" id="PF00248">
    <property type="entry name" value="Aldo_ket_red"/>
    <property type="match status" value="1"/>
</dbReference>
<evidence type="ECO:0000313" key="2">
    <source>
        <dbReference type="EMBL" id="QWG05320.1"/>
    </source>
</evidence>
<dbReference type="SUPFAM" id="SSF51430">
    <property type="entry name" value="NAD(P)-linked oxidoreductase"/>
    <property type="match status" value="1"/>
</dbReference>
<dbReference type="PANTHER" id="PTHR43312:SF1">
    <property type="entry name" value="NADP-DEPENDENT OXIDOREDUCTASE DOMAIN-CONTAINING PROTEIN"/>
    <property type="match status" value="1"/>
</dbReference>
<dbReference type="PANTHER" id="PTHR43312">
    <property type="entry name" value="D-THREO-ALDOSE 1-DEHYDROGENASE"/>
    <property type="match status" value="1"/>
</dbReference>